<reference evidence="3" key="1">
    <citation type="journal article" date="2013" name="Genome Announc.">
        <title>Draft genome sequence of the grapevine dieback fungus Eutypa lata UCR-EL1.</title>
        <authorList>
            <person name="Blanco-Ulate B."/>
            <person name="Rolshausen P.E."/>
            <person name="Cantu D."/>
        </authorList>
    </citation>
    <scope>NUCLEOTIDE SEQUENCE [LARGE SCALE GENOMIC DNA]</scope>
    <source>
        <strain evidence="3">UCR-EL1</strain>
    </source>
</reference>
<protein>
    <submittedName>
        <fullName evidence="2">Putative biotrophy-associated secreted protein 2 protein</fullName>
    </submittedName>
</protein>
<dbReference type="HOGENOM" id="CLU_180920_0_0_1"/>
<name>M7T555_EUTLA</name>
<keyword evidence="1" id="KW-0732">Signal</keyword>
<accession>M7T555</accession>
<sequence length="106" mass="10427">MVRISIAAALVFAATGFAQLIPNPAGARDVGNGQGAQFTTGGCVADADCQEGCCAGGAEDEEGNAVGICSGIGAEFQNGKTGCGFVDPNAEENIANAEAIVAEQGF</sequence>
<dbReference type="EMBL" id="KB706961">
    <property type="protein sequence ID" value="EMR64956.1"/>
    <property type="molecule type" value="Genomic_DNA"/>
</dbReference>
<gene>
    <name evidence="2" type="ORF">UCREL1_8082</name>
</gene>
<organism evidence="2 3">
    <name type="scientific">Eutypa lata (strain UCR-EL1)</name>
    <name type="common">Grapevine dieback disease fungus</name>
    <name type="synonym">Eutypa armeniacae</name>
    <dbReference type="NCBI Taxonomy" id="1287681"/>
    <lineage>
        <taxon>Eukaryota</taxon>
        <taxon>Fungi</taxon>
        <taxon>Dikarya</taxon>
        <taxon>Ascomycota</taxon>
        <taxon>Pezizomycotina</taxon>
        <taxon>Sordariomycetes</taxon>
        <taxon>Xylariomycetidae</taxon>
        <taxon>Xylariales</taxon>
        <taxon>Diatrypaceae</taxon>
        <taxon>Eutypa</taxon>
    </lineage>
</organism>
<dbReference type="Proteomes" id="UP000012174">
    <property type="component" value="Unassembled WGS sequence"/>
</dbReference>
<evidence type="ECO:0000313" key="2">
    <source>
        <dbReference type="EMBL" id="EMR64956.1"/>
    </source>
</evidence>
<evidence type="ECO:0000313" key="3">
    <source>
        <dbReference type="Proteomes" id="UP000012174"/>
    </source>
</evidence>
<keyword evidence="3" id="KW-1185">Reference proteome</keyword>
<feature type="chain" id="PRO_5004085265" evidence="1">
    <location>
        <begin position="19"/>
        <end position="106"/>
    </location>
</feature>
<dbReference type="KEGG" id="ela:UCREL1_8082"/>
<dbReference type="AlphaFoldDB" id="M7T555"/>
<feature type="signal peptide" evidence="1">
    <location>
        <begin position="1"/>
        <end position="18"/>
    </location>
</feature>
<dbReference type="eggNOG" id="ENOG502SURB">
    <property type="taxonomic scope" value="Eukaryota"/>
</dbReference>
<evidence type="ECO:0000256" key="1">
    <source>
        <dbReference type="SAM" id="SignalP"/>
    </source>
</evidence>
<proteinExistence type="predicted"/>
<dbReference type="OMA" id="CSSGCCA"/>